<feature type="region of interest" description="Disordered" evidence="2">
    <location>
        <begin position="118"/>
        <end position="141"/>
    </location>
</feature>
<accession>A0A422Q3E3</accession>
<dbReference type="RefSeq" id="XP_029230464.1">
    <property type="nucleotide sequence ID" value="XM_029369461.1"/>
</dbReference>
<dbReference type="PANTHER" id="PTHR22545">
    <property type="entry name" value="CENTROSOMAL PROTEIN OF 95 KDA"/>
    <property type="match status" value="1"/>
</dbReference>
<keyword evidence="4" id="KW-1185">Reference proteome</keyword>
<evidence type="ECO:0000256" key="1">
    <source>
        <dbReference type="SAM" id="Coils"/>
    </source>
</evidence>
<dbReference type="Proteomes" id="UP000284403">
    <property type="component" value="Unassembled WGS sequence"/>
</dbReference>
<proteinExistence type="predicted"/>
<name>A0A422Q3E3_9TRYP</name>
<dbReference type="InterPro" id="IPR036872">
    <property type="entry name" value="CH_dom_sf"/>
</dbReference>
<evidence type="ECO:0000313" key="4">
    <source>
        <dbReference type="Proteomes" id="UP000284403"/>
    </source>
</evidence>
<evidence type="ECO:0008006" key="5">
    <source>
        <dbReference type="Google" id="ProtNLM"/>
    </source>
</evidence>
<dbReference type="InterPro" id="IPR026619">
    <property type="entry name" value="CEP95"/>
</dbReference>
<dbReference type="Gene3D" id="1.10.418.10">
    <property type="entry name" value="Calponin-like domain"/>
    <property type="match status" value="1"/>
</dbReference>
<gene>
    <name evidence="3" type="ORF">Tco025E_02536</name>
</gene>
<sequence length="540" mass="61129">MEPRKVTCEDVNKLLAMCSITQETVITSLQQCSSSLFVLLYQRLYSCTIEGIESSPYTLQQKQRNVTRVLNELRDKRGIDVAGIDAEQIIQFNEEHISRLITLFLGIAHNMRKKKDAEDAAAAPVGAKRSPSTRDAFPAAPARPVLAELPNKSVEDGTWYAPVRTIDEGMQMLHLGGVSPAPFPQEHVKGAVLHPGGGRVGQLPASFGPPHHTRHSHSRHVREMDERVGAGNVAVIPAGEAEDEVGDDEDDVGDALVMGHAAKEEHEYGGSAGSYGNGEDEEEIPTKQLVNAWSAEVIPPTRCNRAMNSADVADLRGRLSLMEERLTNEALQRERRRRAAAQSQVESGHVGVGELAATGIKQVKRRARPKLVLPRSLVPDAVSVEDLLRHEPKRMIDYTLRNEKIEMLRSIRLIDDLQKEIRRKMVQRHNDTTRHLREELRQALEDDRREKLERMRQIKDEDEKYRSAYRAIMAAACNDLRTAKDLMMERTRQLAEYHSHSLRESRRMCDYMKRESKERMRHDLLRYASTVTGWQSHFVS</sequence>
<protein>
    <recommendedName>
        <fullName evidence="5">DUF5745 domain-containing protein</fullName>
    </recommendedName>
</protein>
<feature type="coiled-coil region" evidence="1">
    <location>
        <begin position="400"/>
        <end position="461"/>
    </location>
</feature>
<evidence type="ECO:0000313" key="3">
    <source>
        <dbReference type="EMBL" id="RNF24473.1"/>
    </source>
</evidence>
<keyword evidence="1" id="KW-0175">Coiled coil</keyword>
<evidence type="ECO:0000256" key="2">
    <source>
        <dbReference type="SAM" id="MobiDB-lite"/>
    </source>
</evidence>
<organism evidence="3 4">
    <name type="scientific">Trypanosoma conorhini</name>
    <dbReference type="NCBI Taxonomy" id="83891"/>
    <lineage>
        <taxon>Eukaryota</taxon>
        <taxon>Discoba</taxon>
        <taxon>Euglenozoa</taxon>
        <taxon>Kinetoplastea</taxon>
        <taxon>Metakinetoplastina</taxon>
        <taxon>Trypanosomatida</taxon>
        <taxon>Trypanosomatidae</taxon>
        <taxon>Trypanosoma</taxon>
    </lineage>
</organism>
<dbReference type="GO" id="GO:0005813">
    <property type="term" value="C:centrosome"/>
    <property type="evidence" value="ECO:0007669"/>
    <property type="project" value="InterPro"/>
</dbReference>
<dbReference type="OrthoDB" id="545730at2759"/>
<dbReference type="EMBL" id="MKKU01000100">
    <property type="protein sequence ID" value="RNF24473.1"/>
    <property type="molecule type" value="Genomic_DNA"/>
</dbReference>
<reference evidence="3 4" key="1">
    <citation type="journal article" date="2018" name="BMC Genomics">
        <title>Genomic comparison of Trypanosoma conorhini and Trypanosoma rangeli to Trypanosoma cruzi strains of high and low virulence.</title>
        <authorList>
            <person name="Bradwell K.R."/>
            <person name="Koparde V.N."/>
            <person name="Matveyev A.V."/>
            <person name="Serrano M.G."/>
            <person name="Alves J.M."/>
            <person name="Parikh H."/>
            <person name="Huang B."/>
            <person name="Lee V."/>
            <person name="Espinosa-Alvarez O."/>
            <person name="Ortiz P.A."/>
            <person name="Costa-Martins A.G."/>
            <person name="Teixeira M.M."/>
            <person name="Buck G.A."/>
        </authorList>
    </citation>
    <scope>NUCLEOTIDE SEQUENCE [LARGE SCALE GENOMIC DNA]</scope>
    <source>
        <strain evidence="3 4">025E</strain>
    </source>
</reference>
<dbReference type="GO" id="GO:0000922">
    <property type="term" value="C:spindle pole"/>
    <property type="evidence" value="ECO:0007669"/>
    <property type="project" value="InterPro"/>
</dbReference>
<dbReference type="PANTHER" id="PTHR22545:SF0">
    <property type="entry name" value="CENTROSOMAL PROTEIN OF 95 KDA"/>
    <property type="match status" value="1"/>
</dbReference>
<dbReference type="GeneID" id="40316147"/>
<comment type="caution">
    <text evidence="3">The sequence shown here is derived from an EMBL/GenBank/DDBJ whole genome shotgun (WGS) entry which is preliminary data.</text>
</comment>
<dbReference type="AlphaFoldDB" id="A0A422Q3E3"/>